<name>A0A8H3ZYL9_9PEZI</name>
<dbReference type="GO" id="GO:0015629">
    <property type="term" value="C:actin cytoskeleton"/>
    <property type="evidence" value="ECO:0007669"/>
    <property type="project" value="InterPro"/>
</dbReference>
<dbReference type="SUPFAM" id="SSF48592">
    <property type="entry name" value="GroEL equatorial domain-like"/>
    <property type="match status" value="1"/>
</dbReference>
<dbReference type="PRINTS" id="PR00298">
    <property type="entry name" value="CHAPERONIN60"/>
</dbReference>
<dbReference type="FunFam" id="3.50.7.10:FF:000001">
    <property type="entry name" value="60 kDa chaperonin"/>
    <property type="match status" value="1"/>
</dbReference>
<dbReference type="PROSITE" id="PS00296">
    <property type="entry name" value="CHAPERONINS_CPN60"/>
    <property type="match status" value="1"/>
</dbReference>
<keyword evidence="8" id="KW-0009">Actin-binding</keyword>
<keyword evidence="7" id="KW-0143">Chaperone</keyword>
<accession>A0A8H3ZYL9</accession>
<keyword evidence="5" id="KW-0547">Nucleotide-binding</keyword>
<dbReference type="InterPro" id="IPR027410">
    <property type="entry name" value="TCP-1-like_intermed_sf"/>
</dbReference>
<dbReference type="InterPro" id="IPR029006">
    <property type="entry name" value="ADF-H/Gelsolin-like_dom_sf"/>
</dbReference>
<dbReference type="GO" id="GO:0005524">
    <property type="term" value="F:ATP binding"/>
    <property type="evidence" value="ECO:0007669"/>
    <property type="project" value="UniProtKB-KW"/>
</dbReference>
<evidence type="ECO:0000256" key="8">
    <source>
        <dbReference type="ARBA" id="ARBA00023203"/>
    </source>
</evidence>
<dbReference type="FunFam" id="1.10.560.10:FF:000001">
    <property type="entry name" value="60 kDa chaperonin"/>
    <property type="match status" value="1"/>
</dbReference>
<dbReference type="Pfam" id="PF00118">
    <property type="entry name" value="Cpn60_TCP1"/>
    <property type="match status" value="1"/>
</dbReference>
<organism evidence="12 13">
    <name type="scientific">Colletotrichum asianum</name>
    <dbReference type="NCBI Taxonomy" id="702518"/>
    <lineage>
        <taxon>Eukaryota</taxon>
        <taxon>Fungi</taxon>
        <taxon>Dikarya</taxon>
        <taxon>Ascomycota</taxon>
        <taxon>Pezizomycotina</taxon>
        <taxon>Sordariomycetes</taxon>
        <taxon>Hypocreomycetidae</taxon>
        <taxon>Glomerellales</taxon>
        <taxon>Glomerellaceae</taxon>
        <taxon>Colletotrichum</taxon>
        <taxon>Colletotrichum gloeosporioides species complex</taxon>
    </lineage>
</organism>
<dbReference type="GO" id="GO:0016363">
    <property type="term" value="C:nuclear matrix"/>
    <property type="evidence" value="ECO:0007669"/>
    <property type="project" value="UniProtKB-SubCell"/>
</dbReference>
<dbReference type="GO" id="GO:0003779">
    <property type="term" value="F:actin binding"/>
    <property type="evidence" value="ECO:0007669"/>
    <property type="project" value="UniProtKB-KW"/>
</dbReference>
<dbReference type="Gene3D" id="3.30.260.10">
    <property type="entry name" value="TCP-1-like chaperonin intermediate domain"/>
    <property type="match status" value="1"/>
</dbReference>
<evidence type="ECO:0000259" key="11">
    <source>
        <dbReference type="PROSITE" id="PS51263"/>
    </source>
</evidence>
<comment type="subcellular location">
    <subcellularLocation>
        <location evidence="1">Nucleus matrix</location>
    </subcellularLocation>
</comment>
<dbReference type="GO" id="GO:0042026">
    <property type="term" value="P:protein refolding"/>
    <property type="evidence" value="ECO:0007669"/>
    <property type="project" value="InterPro"/>
</dbReference>
<evidence type="ECO:0000256" key="1">
    <source>
        <dbReference type="ARBA" id="ARBA00004109"/>
    </source>
</evidence>
<dbReference type="InterPro" id="IPR017904">
    <property type="entry name" value="ADF/Cofilin"/>
</dbReference>
<evidence type="ECO:0000256" key="2">
    <source>
        <dbReference type="ARBA" id="ARBA00006607"/>
    </source>
</evidence>
<dbReference type="NCBIfam" id="NF009489">
    <property type="entry name" value="PRK12851.1"/>
    <property type="match status" value="1"/>
</dbReference>
<dbReference type="CDD" id="cd03344">
    <property type="entry name" value="GroEL"/>
    <property type="match status" value="1"/>
</dbReference>
<comment type="similarity">
    <text evidence="3">Belongs to the actin-binding proteins ADF family.</text>
</comment>
<dbReference type="NCBIfam" id="TIGR02348">
    <property type="entry name" value="GroEL"/>
    <property type="match status" value="1"/>
</dbReference>
<evidence type="ECO:0000313" key="13">
    <source>
        <dbReference type="Proteomes" id="UP000434172"/>
    </source>
</evidence>
<dbReference type="Pfam" id="PF00241">
    <property type="entry name" value="Cofilin_ADF"/>
    <property type="match status" value="1"/>
</dbReference>
<dbReference type="SUPFAM" id="SSF55753">
    <property type="entry name" value="Actin depolymerizing proteins"/>
    <property type="match status" value="1"/>
</dbReference>
<dbReference type="GO" id="GO:0140662">
    <property type="term" value="F:ATP-dependent protein folding chaperone"/>
    <property type="evidence" value="ECO:0007669"/>
    <property type="project" value="InterPro"/>
</dbReference>
<evidence type="ECO:0000256" key="6">
    <source>
        <dbReference type="ARBA" id="ARBA00022840"/>
    </source>
</evidence>
<sequence length="747" mass="79382">MQRALTSRARASIASSAATKFRPGAGLGQQLRFAHKELKFGVEGRASLLAGVETLAKAVATTLGPKGRNVLIESSYGSPKITKDGVTVAKAITLKDKFENLGARLLQDVASKTNETAGDGTTSATVLARAIFSETVKNVAAGCNPMDLRRGIQAAVDAVVEYLQKNKRDITTSEEIAQVATISANGDQALGRMIANAMEKVGKEGVITVKEGKTLVDELEVTEGMRFDRGFVSPYFITDAKSQKVEFEKPLILLSEKKISAVQDIIPALEASTQMRRPLVIIAEDIEGEALAVCILNKLRGQLQVAAVKAPGFGDNRKSILGDLAVLTNGTVFTDELDIKLEKATPDMLGSTGSITITKEDTIFLNGEGGKDSIAQRCEQIRGVMNDPTTSEYEKEKLQERLAKLSGGVAVIKVGGSSEVEVGEKKDRFVDALNATRAAVEEGILPGGGTALIKASALALKDVKTANFDQQLGVSIVKNAITRPARSIVENAGLEGSVIVGKLTDEFANEFNKGFDSAKGEYVDMIAAGILDPFKVVRTGLVDASGVASLLGTTEVAIVEAPEEKGPAAGGMGGMGGQAGSIPIPAKNRRSANPTSPTRATVSQECITAYNDLKLSKKYKYIIYKLSDDNKEIVVEEASADKDWENFREKLINATSKTKSGAVGKGPRYAVYDFEYSLASGEGERNKITFLAWSPDDAGVMAKMIYASSKEALKRSLTGIATELQANDADDIEYDSILKTVSKGMAG</sequence>
<evidence type="ECO:0000256" key="7">
    <source>
        <dbReference type="ARBA" id="ARBA00023186"/>
    </source>
</evidence>
<proteinExistence type="inferred from homology"/>
<gene>
    <name evidence="12" type="ORF">GQ607_001794</name>
</gene>
<dbReference type="Gene3D" id="3.50.7.10">
    <property type="entry name" value="GroEL"/>
    <property type="match status" value="1"/>
</dbReference>
<dbReference type="SMART" id="SM00102">
    <property type="entry name" value="ADF"/>
    <property type="match status" value="1"/>
</dbReference>
<dbReference type="HAMAP" id="MF_00600">
    <property type="entry name" value="CH60"/>
    <property type="match status" value="1"/>
</dbReference>
<evidence type="ECO:0000256" key="3">
    <source>
        <dbReference type="ARBA" id="ARBA00006844"/>
    </source>
</evidence>
<dbReference type="GO" id="GO:0030042">
    <property type="term" value="P:actin filament depolymerization"/>
    <property type="evidence" value="ECO:0007669"/>
    <property type="project" value="InterPro"/>
</dbReference>
<dbReference type="InterPro" id="IPR027409">
    <property type="entry name" value="GroEL-like_apical_dom_sf"/>
</dbReference>
<dbReference type="PROSITE" id="PS51263">
    <property type="entry name" value="ADF_H"/>
    <property type="match status" value="1"/>
</dbReference>
<reference evidence="12 13" key="1">
    <citation type="submission" date="2019-12" db="EMBL/GenBank/DDBJ databases">
        <title>A genome sequence resource for the geographically widespread anthracnose pathogen Colletotrichum asianum.</title>
        <authorList>
            <person name="Meng Y."/>
        </authorList>
    </citation>
    <scope>NUCLEOTIDE SEQUENCE [LARGE SCALE GENOMIC DNA]</scope>
    <source>
        <strain evidence="12 13">ICMP 18580</strain>
    </source>
</reference>
<evidence type="ECO:0000313" key="12">
    <source>
        <dbReference type="EMBL" id="KAF0330925.1"/>
    </source>
</evidence>
<dbReference type="InterPro" id="IPR001844">
    <property type="entry name" value="Cpn60/GroEL"/>
</dbReference>
<dbReference type="InterPro" id="IPR027413">
    <property type="entry name" value="GROEL-like_equatorial_sf"/>
</dbReference>
<dbReference type="CDD" id="cd11286">
    <property type="entry name" value="ADF_cofilin_like"/>
    <property type="match status" value="1"/>
</dbReference>
<dbReference type="InterPro" id="IPR018370">
    <property type="entry name" value="Chaperonin_Cpn60_CS"/>
</dbReference>
<dbReference type="EMBL" id="WOWK01000005">
    <property type="protein sequence ID" value="KAF0330925.1"/>
    <property type="molecule type" value="Genomic_DNA"/>
</dbReference>
<dbReference type="GO" id="GO:0006950">
    <property type="term" value="P:response to stress"/>
    <property type="evidence" value="ECO:0007669"/>
    <property type="project" value="UniProtKB-ARBA"/>
</dbReference>
<keyword evidence="6" id="KW-0067">ATP-binding</keyword>
<comment type="similarity">
    <text evidence="2 10">Belongs to the chaperonin (HSP60) family.</text>
</comment>
<comment type="caution">
    <text evidence="12">The sequence shown here is derived from an EMBL/GenBank/DDBJ whole genome shotgun (WGS) entry which is preliminary data.</text>
</comment>
<dbReference type="SUPFAM" id="SSF54849">
    <property type="entry name" value="GroEL-intermediate domain like"/>
    <property type="match status" value="1"/>
</dbReference>
<dbReference type="NCBIfam" id="NF009487">
    <property type="entry name" value="PRK12849.1"/>
    <property type="match status" value="1"/>
</dbReference>
<dbReference type="AlphaFoldDB" id="A0A8H3ZYL9"/>
<evidence type="ECO:0000256" key="9">
    <source>
        <dbReference type="ARBA" id="ARBA00032427"/>
    </source>
</evidence>
<dbReference type="PANTHER" id="PTHR45633">
    <property type="entry name" value="60 KDA HEAT SHOCK PROTEIN, MITOCHONDRIAL"/>
    <property type="match status" value="1"/>
</dbReference>
<dbReference type="Proteomes" id="UP000434172">
    <property type="component" value="Unassembled WGS sequence"/>
</dbReference>
<dbReference type="NCBIfam" id="NF000592">
    <property type="entry name" value="PRK00013.1"/>
    <property type="match status" value="1"/>
</dbReference>
<feature type="domain" description="ADF-H" evidence="11">
    <location>
        <begin position="598"/>
        <end position="742"/>
    </location>
</feature>
<evidence type="ECO:0000256" key="4">
    <source>
        <dbReference type="ARBA" id="ARBA00015630"/>
    </source>
</evidence>
<protein>
    <recommendedName>
        <fullName evidence="4">Cofilin</fullName>
    </recommendedName>
    <alternativeName>
        <fullName evidence="9">Actin-depolymerizing factor 1</fullName>
    </alternativeName>
</protein>
<keyword evidence="13" id="KW-1185">Reference proteome</keyword>
<dbReference type="Gene3D" id="3.40.20.10">
    <property type="entry name" value="Severin"/>
    <property type="match status" value="1"/>
</dbReference>
<dbReference type="NCBIfam" id="NF009488">
    <property type="entry name" value="PRK12850.1"/>
    <property type="match status" value="1"/>
</dbReference>
<dbReference type="SUPFAM" id="SSF52029">
    <property type="entry name" value="GroEL apical domain-like"/>
    <property type="match status" value="1"/>
</dbReference>
<dbReference type="OrthoDB" id="1733909at2759"/>
<dbReference type="InterPro" id="IPR002108">
    <property type="entry name" value="ADF-H"/>
</dbReference>
<dbReference type="Gene3D" id="1.10.560.10">
    <property type="entry name" value="GroEL-like equatorial domain"/>
    <property type="match status" value="1"/>
</dbReference>
<evidence type="ECO:0000256" key="5">
    <source>
        <dbReference type="ARBA" id="ARBA00022741"/>
    </source>
</evidence>
<evidence type="ECO:0000256" key="10">
    <source>
        <dbReference type="RuleBase" id="RU000418"/>
    </source>
</evidence>
<dbReference type="InterPro" id="IPR002423">
    <property type="entry name" value="Cpn60/GroEL/TCP-1"/>
</dbReference>